<dbReference type="KEGG" id="rce:RC1_2416"/>
<dbReference type="InterPro" id="IPR029063">
    <property type="entry name" value="SAM-dependent_MTases_sf"/>
</dbReference>
<dbReference type="PANTHER" id="PTHR42912">
    <property type="entry name" value="METHYLTRANSFERASE"/>
    <property type="match status" value="1"/>
</dbReference>
<dbReference type="EMBL" id="CP000613">
    <property type="protein sequence ID" value="ACI99801.1"/>
    <property type="molecule type" value="Genomic_DNA"/>
</dbReference>
<gene>
    <name evidence="2" type="ordered locus">RC1_2416</name>
</gene>
<keyword evidence="3" id="KW-1185">Reference proteome</keyword>
<dbReference type="eggNOG" id="COG2226">
    <property type="taxonomic scope" value="Bacteria"/>
</dbReference>
<sequence length="357" mass="39877">MATVTERAAGRVAYAVGQAARVGWFFGQYALAARLGGNRPDPDARPPGPFPSTAEVLADLRGLLRRDWRNIEAGLYRMPHDLVGNPRRLLADAARFLRDVPEVQRRRRSGGNAEVFRAPLPGSEKLPRYYRQNFHFQTDGYLSDRSARLYDHQVEVLFGGGADAMRRQVLVPVAEHLHGRPVRDLRLLDVAAGTGRFLTFVKDNWPRLDVTALDLSAPYLAQARRTLAPWSRHHAVQAPAEAMPFPDASFDVVTCIFLLHELPRKVRARAAAEMARVLKPGGLLVVMDSLQTGDKPRFDALLRLFPVTFHEPYYGDYVARDFAPLFTAQGLAEERRDLAFMSKLVAFRRSAAPVAGS</sequence>
<keyword evidence="2" id="KW-0808">Transferase</keyword>
<dbReference type="SUPFAM" id="SSF53335">
    <property type="entry name" value="S-adenosyl-L-methionine-dependent methyltransferases"/>
    <property type="match status" value="1"/>
</dbReference>
<dbReference type="PANTHER" id="PTHR42912:SF81">
    <property type="entry name" value="METHYLTRANSFERASE DOMAIN-CONTAINING PROTEIN"/>
    <property type="match status" value="1"/>
</dbReference>
<dbReference type="CDD" id="cd02440">
    <property type="entry name" value="AdoMet_MTases"/>
    <property type="match status" value="1"/>
</dbReference>
<reference evidence="2 3" key="1">
    <citation type="journal article" date="2010" name="BMC Genomics">
        <title>Metabolic flexibility revealed in the genome of the cyst-forming alpha-1 proteobacterium Rhodospirillum centenum.</title>
        <authorList>
            <person name="Lu Y.K."/>
            <person name="Marden J."/>
            <person name="Han M."/>
            <person name="Swingley W.D."/>
            <person name="Mastrian S.D."/>
            <person name="Chowdhury S.R."/>
            <person name="Hao J."/>
            <person name="Helmy T."/>
            <person name="Kim S."/>
            <person name="Kurdoglu A.A."/>
            <person name="Matthies H.J."/>
            <person name="Rollo D."/>
            <person name="Stothard P."/>
            <person name="Blankenship R.E."/>
            <person name="Bauer C.E."/>
            <person name="Touchman J.W."/>
        </authorList>
    </citation>
    <scope>NUCLEOTIDE SEQUENCE [LARGE SCALE GENOMIC DNA]</scope>
    <source>
        <strain evidence="3">ATCC 51521 / SW</strain>
    </source>
</reference>
<dbReference type="HOGENOM" id="CLU_037171_0_0_5"/>
<dbReference type="InterPro" id="IPR050508">
    <property type="entry name" value="Methyltransf_Superfamily"/>
</dbReference>
<dbReference type="GO" id="GO:0032259">
    <property type="term" value="P:methylation"/>
    <property type="evidence" value="ECO:0007669"/>
    <property type="project" value="UniProtKB-KW"/>
</dbReference>
<dbReference type="RefSeq" id="WP_012567583.1">
    <property type="nucleotide sequence ID" value="NC_011420.2"/>
</dbReference>
<dbReference type="GO" id="GO:0008168">
    <property type="term" value="F:methyltransferase activity"/>
    <property type="evidence" value="ECO:0007669"/>
    <property type="project" value="UniProtKB-KW"/>
</dbReference>
<organism evidence="2 3">
    <name type="scientific">Rhodospirillum centenum (strain ATCC 51521 / SW)</name>
    <dbReference type="NCBI Taxonomy" id="414684"/>
    <lineage>
        <taxon>Bacteria</taxon>
        <taxon>Pseudomonadati</taxon>
        <taxon>Pseudomonadota</taxon>
        <taxon>Alphaproteobacteria</taxon>
        <taxon>Rhodospirillales</taxon>
        <taxon>Rhodospirillaceae</taxon>
        <taxon>Rhodospirillum</taxon>
    </lineage>
</organism>
<dbReference type="AlphaFoldDB" id="B6IUH6"/>
<accession>B6IUH6</accession>
<dbReference type="Pfam" id="PF13649">
    <property type="entry name" value="Methyltransf_25"/>
    <property type="match status" value="1"/>
</dbReference>
<evidence type="ECO:0000259" key="1">
    <source>
        <dbReference type="Pfam" id="PF13649"/>
    </source>
</evidence>
<keyword evidence="2" id="KW-0489">Methyltransferase</keyword>
<proteinExistence type="predicted"/>
<name>B6IUH6_RHOCS</name>
<dbReference type="Proteomes" id="UP000001591">
    <property type="component" value="Chromosome"/>
</dbReference>
<dbReference type="OrthoDB" id="5517736at2"/>
<evidence type="ECO:0000313" key="3">
    <source>
        <dbReference type="Proteomes" id="UP000001591"/>
    </source>
</evidence>
<evidence type="ECO:0000313" key="2">
    <source>
        <dbReference type="EMBL" id="ACI99801.1"/>
    </source>
</evidence>
<feature type="domain" description="Methyltransferase" evidence="1">
    <location>
        <begin position="188"/>
        <end position="282"/>
    </location>
</feature>
<dbReference type="InterPro" id="IPR041698">
    <property type="entry name" value="Methyltransf_25"/>
</dbReference>
<dbReference type="Gene3D" id="3.40.50.150">
    <property type="entry name" value="Vaccinia Virus protein VP39"/>
    <property type="match status" value="1"/>
</dbReference>
<protein>
    <submittedName>
        <fullName evidence="2">Methyltransferase, UbiE</fullName>
    </submittedName>
</protein>